<gene>
    <name evidence="2" type="ORF">IAD50_08805</name>
</gene>
<name>A0A9D1I9J8_9CLOT</name>
<accession>A0A9D1I9J8</accession>
<reference evidence="2" key="2">
    <citation type="journal article" date="2021" name="PeerJ">
        <title>Extensive microbial diversity within the chicken gut microbiome revealed by metagenomics and culture.</title>
        <authorList>
            <person name="Gilroy R."/>
            <person name="Ravi A."/>
            <person name="Getino M."/>
            <person name="Pursley I."/>
            <person name="Horton D.L."/>
            <person name="Alikhan N.F."/>
            <person name="Baker D."/>
            <person name="Gharbi K."/>
            <person name="Hall N."/>
            <person name="Watson M."/>
            <person name="Adriaenssens E.M."/>
            <person name="Foster-Nyarko E."/>
            <person name="Jarju S."/>
            <person name="Secka A."/>
            <person name="Antonio M."/>
            <person name="Oren A."/>
            <person name="Chaudhuri R.R."/>
            <person name="La Ragione R."/>
            <person name="Hildebrand F."/>
            <person name="Pallen M.J."/>
        </authorList>
    </citation>
    <scope>NUCLEOTIDE SEQUENCE</scope>
    <source>
        <strain evidence="2">CHK195-4489</strain>
    </source>
</reference>
<dbReference type="Gene3D" id="3.40.50.880">
    <property type="match status" value="1"/>
</dbReference>
<organism evidence="2 3">
    <name type="scientific">Candidatus Egerieisoma faecipullorum</name>
    <dbReference type="NCBI Taxonomy" id="2840963"/>
    <lineage>
        <taxon>Bacteria</taxon>
        <taxon>Bacillati</taxon>
        <taxon>Bacillota</taxon>
        <taxon>Clostridia</taxon>
        <taxon>Eubacteriales</taxon>
        <taxon>Clostridiaceae</taxon>
        <taxon>Clostridiaceae incertae sedis</taxon>
        <taxon>Candidatus Egerieisoma</taxon>
    </lineage>
</organism>
<protein>
    <submittedName>
        <fullName evidence="2">ThuA domain-containing protein</fullName>
    </submittedName>
</protein>
<sequence>MRKVLIFQGGWDGHEPKAVSARFARLLEDKGYQAEVYDTQDCLKEAERLLEYDLIIPCWTMGEIPNEYVENISRAVAKGTGLAGCHGGMCDAFRLNTEWQFMTGGQWVSHPGGDGQEYMVNICAGSSPITDGLEDFPVCSEHYYLHVDPAIEVLATTRFPLVHYYHISNKPVDMPVAWTKYWGNGRVFYCSLGHHDDVFDKSPNAQELMLRGMLWAAEGKEAAEKRGLTTDRFENSAKMY</sequence>
<evidence type="ECO:0000313" key="3">
    <source>
        <dbReference type="Proteomes" id="UP000824089"/>
    </source>
</evidence>
<feature type="domain" description="ThuA-like" evidence="1">
    <location>
        <begin position="3"/>
        <end position="216"/>
    </location>
</feature>
<dbReference type="Proteomes" id="UP000824089">
    <property type="component" value="Unassembled WGS sequence"/>
</dbReference>
<evidence type="ECO:0000259" key="1">
    <source>
        <dbReference type="Pfam" id="PF06283"/>
    </source>
</evidence>
<evidence type="ECO:0000313" key="2">
    <source>
        <dbReference type="EMBL" id="HIU30377.1"/>
    </source>
</evidence>
<dbReference type="SUPFAM" id="SSF52317">
    <property type="entry name" value="Class I glutamine amidotransferase-like"/>
    <property type="match status" value="1"/>
</dbReference>
<comment type="caution">
    <text evidence="2">The sequence shown here is derived from an EMBL/GenBank/DDBJ whole genome shotgun (WGS) entry which is preliminary data.</text>
</comment>
<proteinExistence type="predicted"/>
<dbReference type="InterPro" id="IPR029010">
    <property type="entry name" value="ThuA-like"/>
</dbReference>
<reference evidence="2" key="1">
    <citation type="submission" date="2020-10" db="EMBL/GenBank/DDBJ databases">
        <authorList>
            <person name="Gilroy R."/>
        </authorList>
    </citation>
    <scope>NUCLEOTIDE SEQUENCE</scope>
    <source>
        <strain evidence="2">CHK195-4489</strain>
    </source>
</reference>
<dbReference type="PANTHER" id="PTHR40469:SF2">
    <property type="entry name" value="GALACTOSE-BINDING DOMAIN-LIKE SUPERFAMILY PROTEIN"/>
    <property type="match status" value="1"/>
</dbReference>
<dbReference type="Pfam" id="PF06283">
    <property type="entry name" value="ThuA"/>
    <property type="match status" value="1"/>
</dbReference>
<dbReference type="PANTHER" id="PTHR40469">
    <property type="entry name" value="SECRETED GLYCOSYL HYDROLASE"/>
    <property type="match status" value="1"/>
</dbReference>
<dbReference type="EMBL" id="DVMM01000194">
    <property type="protein sequence ID" value="HIU30377.1"/>
    <property type="molecule type" value="Genomic_DNA"/>
</dbReference>
<dbReference type="InterPro" id="IPR029062">
    <property type="entry name" value="Class_I_gatase-like"/>
</dbReference>
<dbReference type="AlphaFoldDB" id="A0A9D1I9J8"/>